<name>A0AA94IVP5_9BACT</name>
<sequence length="41" mass="4995">MIVIYPKRIKRVIDYDYSNNWEWNIAYTSDEQKIGRSPFIA</sequence>
<gene>
    <name evidence="1" type="ORF">SAMN06265364_12053</name>
</gene>
<accession>A0AA94IVP5</accession>
<evidence type="ECO:0000313" key="2">
    <source>
        <dbReference type="Proteomes" id="UP000198427"/>
    </source>
</evidence>
<dbReference type="EMBL" id="FZNZ01000020">
    <property type="protein sequence ID" value="SNR93264.1"/>
    <property type="molecule type" value="Genomic_DNA"/>
</dbReference>
<dbReference type="Proteomes" id="UP000198427">
    <property type="component" value="Unassembled WGS sequence"/>
</dbReference>
<dbReference type="GeneID" id="94030835"/>
<proteinExistence type="predicted"/>
<organism evidence="1 2">
    <name type="scientific">Prevotella jejuni</name>
    <dbReference type="NCBI Taxonomy" id="1177574"/>
    <lineage>
        <taxon>Bacteria</taxon>
        <taxon>Pseudomonadati</taxon>
        <taxon>Bacteroidota</taxon>
        <taxon>Bacteroidia</taxon>
        <taxon>Bacteroidales</taxon>
        <taxon>Prevotellaceae</taxon>
        <taxon>Prevotella</taxon>
    </lineage>
</organism>
<comment type="caution">
    <text evidence="1">The sequence shown here is derived from an EMBL/GenBank/DDBJ whole genome shotgun (WGS) entry which is preliminary data.</text>
</comment>
<protein>
    <submittedName>
        <fullName evidence="1">Uncharacterized protein</fullName>
    </submittedName>
</protein>
<reference evidence="1 2" key="1">
    <citation type="submission" date="2017-06" db="EMBL/GenBank/DDBJ databases">
        <authorList>
            <person name="Varghese N."/>
            <person name="Submissions S."/>
        </authorList>
    </citation>
    <scope>NUCLEOTIDE SEQUENCE [LARGE SCALE GENOMIC DNA]</scope>
    <source>
        <strain evidence="1 2">DSM 26989</strain>
    </source>
</reference>
<keyword evidence="2" id="KW-1185">Reference proteome</keyword>
<evidence type="ECO:0000313" key="1">
    <source>
        <dbReference type="EMBL" id="SNR93264.1"/>
    </source>
</evidence>
<dbReference type="RefSeq" id="WP_254919373.1">
    <property type="nucleotide sequence ID" value="NZ_CP023863.1"/>
</dbReference>
<dbReference type="AlphaFoldDB" id="A0AA94IVP5"/>